<gene>
    <name evidence="2" type="ORF">SAMN05216259_107367</name>
</gene>
<dbReference type="NCBIfam" id="TIGR03086">
    <property type="entry name" value="TIGR03086 family metal-binding protein"/>
    <property type="match status" value="1"/>
</dbReference>
<dbReference type="InterPro" id="IPR034660">
    <property type="entry name" value="DinB/YfiT-like"/>
</dbReference>
<sequence>MTENVASPPAAGADTRPGLFKALALAGETIANVRPDQYGAASPCPEYDAEKLVRHLIAVVRRMTVAASGGNPFTVELFADEVPAADWGTAWKDGVRDAEAAWSKPGMLGTMCQLGFTTLPGVAAAVAYTTEVTIHTWDLAKATGQQPAWDPAVLAPSLGAMRFAVPATPRTAPVPFGPVVEVPADAPPIDQLVAWYGRRP</sequence>
<dbReference type="OrthoDB" id="5185819at2"/>
<evidence type="ECO:0000259" key="1">
    <source>
        <dbReference type="Pfam" id="PF11716"/>
    </source>
</evidence>
<dbReference type="EMBL" id="FNIE01000007">
    <property type="protein sequence ID" value="SDO12707.1"/>
    <property type="molecule type" value="Genomic_DNA"/>
</dbReference>
<dbReference type="STRING" id="310781.SAMN05216259_107367"/>
<evidence type="ECO:0000313" key="2">
    <source>
        <dbReference type="EMBL" id="SDO12707.1"/>
    </source>
</evidence>
<reference evidence="2 3" key="1">
    <citation type="submission" date="2016-10" db="EMBL/GenBank/DDBJ databases">
        <authorList>
            <person name="de Groot N.N."/>
        </authorList>
    </citation>
    <scope>NUCLEOTIDE SEQUENCE [LARGE SCALE GENOMIC DNA]</scope>
    <source>
        <strain evidence="2 3">CGMCC 4.2022</strain>
    </source>
</reference>
<dbReference type="Pfam" id="PF11716">
    <property type="entry name" value="MDMPI_N"/>
    <property type="match status" value="1"/>
</dbReference>
<dbReference type="SUPFAM" id="SSF109854">
    <property type="entry name" value="DinB/YfiT-like putative metalloenzymes"/>
    <property type="match status" value="1"/>
</dbReference>
<dbReference type="InterPro" id="IPR017520">
    <property type="entry name" value="CHP03086"/>
</dbReference>
<proteinExistence type="predicted"/>
<dbReference type="Proteomes" id="UP000199341">
    <property type="component" value="Unassembled WGS sequence"/>
</dbReference>
<evidence type="ECO:0000313" key="3">
    <source>
        <dbReference type="Proteomes" id="UP000199341"/>
    </source>
</evidence>
<dbReference type="InterPro" id="IPR024344">
    <property type="entry name" value="MDMPI_metal-binding"/>
</dbReference>
<dbReference type="AlphaFoldDB" id="A0A1H0H0K9"/>
<dbReference type="NCBIfam" id="TIGR03083">
    <property type="entry name" value="maleylpyruvate isomerase family mycothiol-dependent enzyme"/>
    <property type="match status" value="1"/>
</dbReference>
<dbReference type="RefSeq" id="WP_093785529.1">
    <property type="nucleotide sequence ID" value="NZ_FNIE01000007.1"/>
</dbReference>
<name>A0A1H0H0K9_9ACTN</name>
<accession>A0A1H0H0K9</accession>
<dbReference type="GO" id="GO:0046872">
    <property type="term" value="F:metal ion binding"/>
    <property type="evidence" value="ECO:0007669"/>
    <property type="project" value="InterPro"/>
</dbReference>
<dbReference type="InterPro" id="IPR017517">
    <property type="entry name" value="Maleyloyr_isom"/>
</dbReference>
<keyword evidence="3" id="KW-1185">Reference proteome</keyword>
<feature type="domain" description="Mycothiol-dependent maleylpyruvate isomerase metal-binding" evidence="1">
    <location>
        <begin position="29"/>
        <end position="140"/>
    </location>
</feature>
<protein>
    <submittedName>
        <fullName evidence="2">TIGR03086 family protein</fullName>
    </submittedName>
</protein>
<organism evidence="2 3">
    <name type="scientific">Actinacidiphila guanduensis</name>
    <dbReference type="NCBI Taxonomy" id="310781"/>
    <lineage>
        <taxon>Bacteria</taxon>
        <taxon>Bacillati</taxon>
        <taxon>Actinomycetota</taxon>
        <taxon>Actinomycetes</taxon>
        <taxon>Kitasatosporales</taxon>
        <taxon>Streptomycetaceae</taxon>
        <taxon>Actinacidiphila</taxon>
    </lineage>
</organism>